<dbReference type="EMBL" id="CP036263">
    <property type="protein sequence ID" value="QDT01374.1"/>
    <property type="molecule type" value="Genomic_DNA"/>
</dbReference>
<dbReference type="Proteomes" id="UP000319852">
    <property type="component" value="Chromosome"/>
</dbReference>
<evidence type="ECO:0000256" key="1">
    <source>
        <dbReference type="SAM" id="MobiDB-lite"/>
    </source>
</evidence>
<accession>A0A517N2L2</accession>
<proteinExistence type="predicted"/>
<dbReference type="RefSeq" id="WP_145063513.1">
    <property type="nucleotide sequence ID" value="NZ_CP036263.1"/>
</dbReference>
<dbReference type="InterPro" id="IPR019600">
    <property type="entry name" value="Hemin_uptake_protein_HemP"/>
</dbReference>
<name>A0A517N2L2_9BACT</name>
<protein>
    <submittedName>
        <fullName evidence="2">Hemin uptake protein hemP</fullName>
    </submittedName>
</protein>
<sequence length="66" mass="7513">MPNSRRGDEHKAAPAKRERAGIETPSNVRTLDATDLFCGQKQVVIRHAGEDYRLIVTRNNRLILQK</sequence>
<dbReference type="KEGG" id="amob:HG15A2_47160"/>
<dbReference type="OrthoDB" id="290460at2"/>
<gene>
    <name evidence="2" type="ORF">HG15A2_47160</name>
</gene>
<organism evidence="2 3">
    <name type="scientific">Adhaeretor mobilis</name>
    <dbReference type="NCBI Taxonomy" id="1930276"/>
    <lineage>
        <taxon>Bacteria</taxon>
        <taxon>Pseudomonadati</taxon>
        <taxon>Planctomycetota</taxon>
        <taxon>Planctomycetia</taxon>
        <taxon>Pirellulales</taxon>
        <taxon>Lacipirellulaceae</taxon>
        <taxon>Adhaeretor</taxon>
    </lineage>
</organism>
<dbReference type="Gene3D" id="2.10.70.10">
    <property type="entry name" value="Complement Module, domain 1"/>
    <property type="match status" value="1"/>
</dbReference>
<evidence type="ECO:0000313" key="3">
    <source>
        <dbReference type="Proteomes" id="UP000319852"/>
    </source>
</evidence>
<keyword evidence="3" id="KW-1185">Reference proteome</keyword>
<feature type="region of interest" description="Disordered" evidence="1">
    <location>
        <begin position="1"/>
        <end position="23"/>
    </location>
</feature>
<dbReference type="Pfam" id="PF10636">
    <property type="entry name" value="hemP"/>
    <property type="match status" value="1"/>
</dbReference>
<reference evidence="2 3" key="1">
    <citation type="submission" date="2019-02" db="EMBL/GenBank/DDBJ databases">
        <title>Deep-cultivation of Planctomycetes and their phenomic and genomic characterization uncovers novel biology.</title>
        <authorList>
            <person name="Wiegand S."/>
            <person name="Jogler M."/>
            <person name="Boedeker C."/>
            <person name="Pinto D."/>
            <person name="Vollmers J."/>
            <person name="Rivas-Marin E."/>
            <person name="Kohn T."/>
            <person name="Peeters S.H."/>
            <person name="Heuer A."/>
            <person name="Rast P."/>
            <person name="Oberbeckmann S."/>
            <person name="Bunk B."/>
            <person name="Jeske O."/>
            <person name="Meyerdierks A."/>
            <person name="Storesund J.E."/>
            <person name="Kallscheuer N."/>
            <person name="Luecker S."/>
            <person name="Lage O.M."/>
            <person name="Pohl T."/>
            <person name="Merkel B.J."/>
            <person name="Hornburger P."/>
            <person name="Mueller R.-W."/>
            <person name="Bruemmer F."/>
            <person name="Labrenz M."/>
            <person name="Spormann A.M."/>
            <person name="Op den Camp H."/>
            <person name="Overmann J."/>
            <person name="Amann R."/>
            <person name="Jetten M.S.M."/>
            <person name="Mascher T."/>
            <person name="Medema M.H."/>
            <person name="Devos D.P."/>
            <person name="Kaster A.-K."/>
            <person name="Ovreas L."/>
            <person name="Rohde M."/>
            <person name="Galperin M.Y."/>
            <person name="Jogler C."/>
        </authorList>
    </citation>
    <scope>NUCLEOTIDE SEQUENCE [LARGE SCALE GENOMIC DNA]</scope>
    <source>
        <strain evidence="2 3">HG15A2</strain>
    </source>
</reference>
<dbReference type="AlphaFoldDB" id="A0A517N2L2"/>
<evidence type="ECO:0000313" key="2">
    <source>
        <dbReference type="EMBL" id="QDT01374.1"/>
    </source>
</evidence>
<feature type="compositionally biased region" description="Basic and acidic residues" evidence="1">
    <location>
        <begin position="1"/>
        <end position="21"/>
    </location>
</feature>